<dbReference type="EMBL" id="VWOX01000002">
    <property type="protein sequence ID" value="KAA5546205.1"/>
    <property type="molecule type" value="Genomic_DNA"/>
</dbReference>
<keyword evidence="1" id="KW-1133">Transmembrane helix</keyword>
<name>A0A5M6DLH3_9BACT</name>
<feature type="transmembrane region" description="Helical" evidence="1">
    <location>
        <begin position="266"/>
        <end position="297"/>
    </location>
</feature>
<feature type="transmembrane region" description="Helical" evidence="1">
    <location>
        <begin position="174"/>
        <end position="193"/>
    </location>
</feature>
<evidence type="ECO:0000256" key="1">
    <source>
        <dbReference type="SAM" id="Phobius"/>
    </source>
</evidence>
<dbReference type="Proteomes" id="UP000324479">
    <property type="component" value="Unassembled WGS sequence"/>
</dbReference>
<comment type="caution">
    <text evidence="2">The sequence shown here is derived from an EMBL/GenBank/DDBJ whole genome shotgun (WGS) entry which is preliminary data.</text>
</comment>
<feature type="transmembrane region" description="Helical" evidence="1">
    <location>
        <begin position="317"/>
        <end position="338"/>
    </location>
</feature>
<gene>
    <name evidence="2" type="ORF">FYK55_04765</name>
</gene>
<protein>
    <submittedName>
        <fullName evidence="2">Uncharacterized protein</fullName>
    </submittedName>
</protein>
<organism evidence="2 3">
    <name type="scientific">Roseiconus nitratireducens</name>
    <dbReference type="NCBI Taxonomy" id="2605748"/>
    <lineage>
        <taxon>Bacteria</taxon>
        <taxon>Pseudomonadati</taxon>
        <taxon>Planctomycetota</taxon>
        <taxon>Planctomycetia</taxon>
        <taxon>Pirellulales</taxon>
        <taxon>Pirellulaceae</taxon>
        <taxon>Roseiconus</taxon>
    </lineage>
</organism>
<feature type="transmembrane region" description="Helical" evidence="1">
    <location>
        <begin position="21"/>
        <end position="42"/>
    </location>
</feature>
<evidence type="ECO:0000313" key="3">
    <source>
        <dbReference type="Proteomes" id="UP000324479"/>
    </source>
</evidence>
<dbReference type="AlphaFoldDB" id="A0A5M6DLH3"/>
<sequence length="371" mass="40352">MFQHFRSWVDVAPWIRLFPTLRILAAPVHVAIVLVAWAATVLTTAQLLQPVPTDLAGGSVSLPTTFQQARSVRGRGVSPLLAENRLTPQQPEDDVVMTALAKPDELFAGLPPIFATLRQQRVLPLAIFLSSMLLIWVPVVLTISRSGAVLAAGRPLPEMGTTLRWVRRRLAKSLLLPLVPWVCVLAFSIAVFVLRLPSLWVAAPWLSVVTGAIATVLLLPAGILAFGALFATPLGLAAMINEPDPDPIDSLSRGYEYLVRRPLSLVWYWIVSAALIYVASRLLGGVVTATMILASMVGTLFSPDATFIMTTRTLVEAIHVAWLITLGIALLGASYLLLRRDAGGQEVEDLWFPPAEVDEPLPELPEQAYKS</sequence>
<reference evidence="2 3" key="1">
    <citation type="submission" date="2019-08" db="EMBL/GenBank/DDBJ databases">
        <authorList>
            <person name="Dhanesh K."/>
            <person name="Kumar G."/>
            <person name="Sasikala C."/>
            <person name="Venkata Ramana C."/>
        </authorList>
    </citation>
    <scope>NUCLEOTIDE SEQUENCE [LARGE SCALE GENOMIC DNA]</scope>
    <source>
        <strain evidence="2 3">JC645</strain>
    </source>
</reference>
<accession>A0A5M6DLH3</accession>
<dbReference type="RefSeq" id="WP_161604309.1">
    <property type="nucleotide sequence ID" value="NZ_VWOX01000002.1"/>
</dbReference>
<evidence type="ECO:0000313" key="2">
    <source>
        <dbReference type="EMBL" id="KAA5546205.1"/>
    </source>
</evidence>
<keyword evidence="1" id="KW-0812">Transmembrane</keyword>
<proteinExistence type="predicted"/>
<feature type="transmembrane region" description="Helical" evidence="1">
    <location>
        <begin position="205"/>
        <end position="231"/>
    </location>
</feature>
<keyword evidence="1" id="KW-0472">Membrane</keyword>
<feature type="transmembrane region" description="Helical" evidence="1">
    <location>
        <begin position="125"/>
        <end position="153"/>
    </location>
</feature>
<keyword evidence="3" id="KW-1185">Reference proteome</keyword>